<dbReference type="RefSeq" id="WP_095509841.1">
    <property type="nucleotide sequence ID" value="NZ_MQWD01000001.1"/>
</dbReference>
<feature type="signal peptide" evidence="1">
    <location>
        <begin position="1"/>
        <end position="17"/>
    </location>
</feature>
<dbReference type="Proteomes" id="UP000216339">
    <property type="component" value="Unassembled WGS sequence"/>
</dbReference>
<evidence type="ECO:0000313" key="3">
    <source>
        <dbReference type="Proteomes" id="UP000216339"/>
    </source>
</evidence>
<proteinExistence type="predicted"/>
<dbReference type="AlphaFoldDB" id="A0A271IZQ9"/>
<sequence length="258" mass="27251">MRLRPLALLLLAASASAQPSGLYLTGAFSRTQFDGDRLALLGETYSDVFSTVLDAPVDFLPGEHTHPALGAAVRIGGGGLGAGFAYQVGRATSDEASAFSNGRGNRVQARTLDHVVTIDLTGQLGPLVVGGSFGGMFRGVRVEVATTYPDGSESLGSEFVFNGVYTASSTYFEVGVLGGLAVGDRVFVPVRLLFPVETFGEDRLPATDFDASRNGKTYLPRDFGRYLADPNGLDDGAAVSDRDYVGLRLQVGVELRLF</sequence>
<dbReference type="EMBL" id="MQWD01000001">
    <property type="protein sequence ID" value="PAP76195.1"/>
    <property type="molecule type" value="Genomic_DNA"/>
</dbReference>
<name>A0A271IZQ9_9BACT</name>
<dbReference type="OrthoDB" id="9823038at2"/>
<feature type="chain" id="PRO_5012379784" description="Outer membrane protein beta-barrel domain-containing protein" evidence="1">
    <location>
        <begin position="18"/>
        <end position="258"/>
    </location>
</feature>
<keyword evidence="1" id="KW-0732">Signal</keyword>
<evidence type="ECO:0008006" key="4">
    <source>
        <dbReference type="Google" id="ProtNLM"/>
    </source>
</evidence>
<keyword evidence="3" id="KW-1185">Reference proteome</keyword>
<reference evidence="2 3" key="1">
    <citation type="submission" date="2016-11" db="EMBL/GenBank/DDBJ databases">
        <title>Study of marine rhodopsin-containing bacteria.</title>
        <authorList>
            <person name="Yoshizawa S."/>
            <person name="Kumagai Y."/>
            <person name="Kogure K."/>
        </authorList>
    </citation>
    <scope>NUCLEOTIDE SEQUENCE [LARGE SCALE GENOMIC DNA]</scope>
    <source>
        <strain evidence="2 3">SAORIC-28</strain>
    </source>
</reference>
<evidence type="ECO:0000256" key="1">
    <source>
        <dbReference type="SAM" id="SignalP"/>
    </source>
</evidence>
<accession>A0A271IZQ9</accession>
<evidence type="ECO:0000313" key="2">
    <source>
        <dbReference type="EMBL" id="PAP76195.1"/>
    </source>
</evidence>
<organism evidence="2 3">
    <name type="scientific">Rubrivirga marina</name>
    <dbReference type="NCBI Taxonomy" id="1196024"/>
    <lineage>
        <taxon>Bacteria</taxon>
        <taxon>Pseudomonadati</taxon>
        <taxon>Rhodothermota</taxon>
        <taxon>Rhodothermia</taxon>
        <taxon>Rhodothermales</taxon>
        <taxon>Rubricoccaceae</taxon>
        <taxon>Rubrivirga</taxon>
    </lineage>
</organism>
<protein>
    <recommendedName>
        <fullName evidence="4">Outer membrane protein beta-barrel domain-containing protein</fullName>
    </recommendedName>
</protein>
<gene>
    <name evidence="2" type="ORF">BSZ37_06925</name>
</gene>
<comment type="caution">
    <text evidence="2">The sequence shown here is derived from an EMBL/GenBank/DDBJ whole genome shotgun (WGS) entry which is preliminary data.</text>
</comment>